<keyword evidence="2" id="KW-1015">Disulfide bond</keyword>
<sequence length="725" mass="79039" precursor="true">MVKKFCFTFSFILLFAGISGASLKHHWPLDETTLDYDGTWIGAKELITGIEGKMFGYASESDVTQSGIKLLGNPGPQGGSDYAYDLETDGGIGGVATQVYGALPATSDFTAVIWFKTSLPHASQGHIFSNNSGQAGRCNLFIHNSMLGLWADGFSSTLSSEEAVDDGNWHEATFSRKGSTFYLFLDGTLQDTGDFPGVSIDQSTFWMMGRQRSWGGDYEGMVSDVKVYDTNYTQVSTGAWNPAPAAEQIEVGTPNNGGLDVQLSWQTARDPENPDAVNPDVNVHYLYLSDNQNTSSDPNLYLFDTIPVTGDKDTLQTKTLSLDYDGHYYWKVEEGLDDGAGGTYPAGSENNIDGLKWRFETLASVPLLTDPSDQMVDPGETAAFSVEIDSLGPVNQWNWYKQGDPDTLVDDSDSDITITNTQTSSTLEIADADEADGGFYYFEAVNDGGQSEPTTAAELRVKALIGHWKLDGTAADSSGNGNNGTVQAVEGGSNPQWVDGFDGQAFYPDEQYYVQIPHDSIFNVLDSLTVSVWVKGGIMNPNCPFVAKHEFISGWMLNRTGSAGNARFIARDAANYHRYGPFAIGSTDLQDEQWHQVVGVLDSANGHYRIYVDGVLEDTQPYDHTQMVFNDAPILIGASQFNDAINGFALNAALDDVKIYNYAKDPVEVAQDYTSMAGGEICVERPALDISGEAGEPDCVVDMWDLLELSENWLDCALVPECYLY</sequence>
<feature type="domain" description="Ig-like" evidence="4">
    <location>
        <begin position="366"/>
        <end position="460"/>
    </location>
</feature>
<dbReference type="InterPro" id="IPR013783">
    <property type="entry name" value="Ig-like_fold"/>
</dbReference>
<keyword evidence="6" id="KW-1185">Reference proteome</keyword>
<dbReference type="Gene3D" id="2.60.120.200">
    <property type="match status" value="2"/>
</dbReference>
<dbReference type="SUPFAM" id="SSF48726">
    <property type="entry name" value="Immunoglobulin"/>
    <property type="match status" value="1"/>
</dbReference>
<dbReference type="KEGG" id="pbp:STSP1_01492"/>
<feature type="signal peptide" evidence="3">
    <location>
        <begin position="1"/>
        <end position="21"/>
    </location>
</feature>
<dbReference type="PANTHER" id="PTHR47635:SF2">
    <property type="entry name" value="LAMG-LIKE JELLYROLL FOLD DOMAIN-CONTAINING PROTEIN"/>
    <property type="match status" value="1"/>
</dbReference>
<dbReference type="Pfam" id="PF13385">
    <property type="entry name" value="Laminin_G_3"/>
    <property type="match status" value="2"/>
</dbReference>
<dbReference type="SMART" id="SM00560">
    <property type="entry name" value="LamGL"/>
    <property type="match status" value="1"/>
</dbReference>
<dbReference type="InterPro" id="IPR013320">
    <property type="entry name" value="ConA-like_dom_sf"/>
</dbReference>
<reference evidence="6" key="1">
    <citation type="submission" date="2017-04" db="EMBL/GenBank/DDBJ databases">
        <title>Comparative genomics and description of representatives of a novel lineage of planctomycetes thriving in anoxic sediments.</title>
        <authorList>
            <person name="Spring S."/>
            <person name="Bunk B."/>
            <person name="Sproer C."/>
        </authorList>
    </citation>
    <scope>NUCLEOTIDE SEQUENCE [LARGE SCALE GENOMIC DNA]</scope>
    <source>
        <strain evidence="6">ST-PulAB-D4</strain>
    </source>
</reference>
<dbReference type="PROSITE" id="PS50835">
    <property type="entry name" value="IG_LIKE"/>
    <property type="match status" value="1"/>
</dbReference>
<evidence type="ECO:0000259" key="4">
    <source>
        <dbReference type="PROSITE" id="PS50835"/>
    </source>
</evidence>
<accession>A0A1W6LMU5</accession>
<dbReference type="SUPFAM" id="SSF49899">
    <property type="entry name" value="Concanavalin A-like lectins/glucanases"/>
    <property type="match status" value="2"/>
</dbReference>
<evidence type="ECO:0000313" key="5">
    <source>
        <dbReference type="EMBL" id="ARN57097.1"/>
    </source>
</evidence>
<evidence type="ECO:0000256" key="3">
    <source>
        <dbReference type="SAM" id="SignalP"/>
    </source>
</evidence>
<dbReference type="InterPro" id="IPR006558">
    <property type="entry name" value="LamG-like"/>
</dbReference>
<evidence type="ECO:0000256" key="1">
    <source>
        <dbReference type="ARBA" id="ARBA00022729"/>
    </source>
</evidence>
<dbReference type="STRING" id="1941349.STSP1_01492"/>
<dbReference type="PANTHER" id="PTHR47635">
    <property type="entry name" value="CUB DOMAIN-CONTAINING PROTEIN"/>
    <property type="match status" value="1"/>
</dbReference>
<dbReference type="Gene3D" id="2.60.40.10">
    <property type="entry name" value="Immunoglobulins"/>
    <property type="match status" value="1"/>
</dbReference>
<name>A0A1W6LMU5_9BACT</name>
<dbReference type="InterPro" id="IPR013098">
    <property type="entry name" value="Ig_I-set"/>
</dbReference>
<dbReference type="Pfam" id="PF07679">
    <property type="entry name" value="I-set"/>
    <property type="match status" value="1"/>
</dbReference>
<dbReference type="RefSeq" id="WP_085755772.1">
    <property type="nucleotide sequence ID" value="NZ_CP021023.1"/>
</dbReference>
<keyword evidence="1 3" id="KW-0732">Signal</keyword>
<dbReference type="InterPro" id="IPR007110">
    <property type="entry name" value="Ig-like_dom"/>
</dbReference>
<protein>
    <submittedName>
        <fullName evidence="5">Laminin G domain protein</fullName>
    </submittedName>
</protein>
<feature type="chain" id="PRO_5013117294" evidence="3">
    <location>
        <begin position="22"/>
        <end position="725"/>
    </location>
</feature>
<evidence type="ECO:0000256" key="2">
    <source>
        <dbReference type="ARBA" id="ARBA00023157"/>
    </source>
</evidence>
<dbReference type="SMART" id="SM00409">
    <property type="entry name" value="IG"/>
    <property type="match status" value="1"/>
</dbReference>
<evidence type="ECO:0000313" key="6">
    <source>
        <dbReference type="Proteomes" id="UP000193334"/>
    </source>
</evidence>
<gene>
    <name evidence="5" type="ORF">STSP1_01492</name>
</gene>
<organism evidence="5 6">
    <name type="scientific">Sedimentisphaera salicampi</name>
    <dbReference type="NCBI Taxonomy" id="1941349"/>
    <lineage>
        <taxon>Bacteria</taxon>
        <taxon>Pseudomonadati</taxon>
        <taxon>Planctomycetota</taxon>
        <taxon>Phycisphaerae</taxon>
        <taxon>Sedimentisphaerales</taxon>
        <taxon>Sedimentisphaeraceae</taxon>
        <taxon>Sedimentisphaera</taxon>
    </lineage>
</organism>
<dbReference type="EMBL" id="CP021023">
    <property type="protein sequence ID" value="ARN57097.1"/>
    <property type="molecule type" value="Genomic_DNA"/>
</dbReference>
<dbReference type="InterPro" id="IPR036179">
    <property type="entry name" value="Ig-like_dom_sf"/>
</dbReference>
<dbReference type="Proteomes" id="UP000193334">
    <property type="component" value="Chromosome"/>
</dbReference>
<proteinExistence type="predicted"/>
<dbReference type="AlphaFoldDB" id="A0A1W6LMU5"/>
<dbReference type="InterPro" id="IPR003599">
    <property type="entry name" value="Ig_sub"/>
</dbReference>